<dbReference type="AlphaFoldDB" id="A0A3N9TEX0"/>
<reference evidence="1 2" key="1">
    <citation type="submission" date="2018-11" db="EMBL/GenBank/DDBJ databases">
        <title>Vibrio LJC006 sp. nov., isolated from seawater during the bloom of the enteromorpha.</title>
        <authorList>
            <person name="Liang J."/>
        </authorList>
    </citation>
    <scope>NUCLEOTIDE SEQUENCE [LARGE SCALE GENOMIC DNA]</scope>
    <source>
        <strain evidence="1 2">LJC006</strain>
    </source>
</reference>
<accession>A0A3N9TEX0</accession>
<dbReference type="EMBL" id="RJVQ01000005">
    <property type="protein sequence ID" value="RQW62788.1"/>
    <property type="molecule type" value="Genomic_DNA"/>
</dbReference>
<proteinExistence type="predicted"/>
<comment type="caution">
    <text evidence="1">The sequence shown here is derived from an EMBL/GenBank/DDBJ whole genome shotgun (WGS) entry which is preliminary data.</text>
</comment>
<gene>
    <name evidence="1" type="ORF">EES38_13785</name>
</gene>
<evidence type="ECO:0000313" key="2">
    <source>
        <dbReference type="Proteomes" id="UP000281112"/>
    </source>
</evidence>
<sequence>MLTAISIRSDVIYLLYKLVHQPQGDIELSEMMKKQVSWLTSDPRIVLMYCAQRAFISMVHNSIQLTDLGLNYYLDNVKYLSDHS</sequence>
<dbReference type="Proteomes" id="UP000281112">
    <property type="component" value="Unassembled WGS sequence"/>
</dbReference>
<organism evidence="1 2">
    <name type="scientific">Vibrio viridaestus</name>
    <dbReference type="NCBI Taxonomy" id="2487322"/>
    <lineage>
        <taxon>Bacteria</taxon>
        <taxon>Pseudomonadati</taxon>
        <taxon>Pseudomonadota</taxon>
        <taxon>Gammaproteobacteria</taxon>
        <taxon>Vibrionales</taxon>
        <taxon>Vibrionaceae</taxon>
        <taxon>Vibrio</taxon>
    </lineage>
</organism>
<protein>
    <submittedName>
        <fullName evidence="1">Uncharacterized protein</fullName>
    </submittedName>
</protein>
<keyword evidence="2" id="KW-1185">Reference proteome</keyword>
<name>A0A3N9TEX0_9VIBR</name>
<evidence type="ECO:0000313" key="1">
    <source>
        <dbReference type="EMBL" id="RQW62788.1"/>
    </source>
</evidence>